<comment type="caution">
    <text evidence="3">The sequence shown here is derived from an EMBL/GenBank/DDBJ whole genome shotgun (WGS) entry which is preliminary data.</text>
</comment>
<protein>
    <submittedName>
        <fullName evidence="3">Uncharacterized protein</fullName>
    </submittedName>
</protein>
<feature type="region of interest" description="Disordered" evidence="1">
    <location>
        <begin position="332"/>
        <end position="351"/>
    </location>
</feature>
<proteinExistence type="predicted"/>
<evidence type="ECO:0000313" key="3">
    <source>
        <dbReference type="EMBL" id="KAF6230464.1"/>
    </source>
</evidence>
<name>A0A8H6FL19_9LECA</name>
<reference evidence="3 4" key="1">
    <citation type="journal article" date="2020" name="Genomics">
        <title>Complete, high-quality genomes from long-read metagenomic sequencing of two wolf lichen thalli reveals enigmatic genome architecture.</title>
        <authorList>
            <person name="McKenzie S.K."/>
            <person name="Walston R.F."/>
            <person name="Allen J.L."/>
        </authorList>
    </citation>
    <scope>NUCLEOTIDE SEQUENCE [LARGE SCALE GENOMIC DNA]</scope>
    <source>
        <strain evidence="3">WasteWater1</strain>
    </source>
</reference>
<keyword evidence="2" id="KW-0732">Signal</keyword>
<feature type="chain" id="PRO_5034075403" evidence="2">
    <location>
        <begin position="21"/>
        <end position="516"/>
    </location>
</feature>
<gene>
    <name evidence="3" type="ORF">HO133_004807</name>
</gene>
<dbReference type="EMBL" id="JACCJB010000002">
    <property type="protein sequence ID" value="KAF6230464.1"/>
    <property type="molecule type" value="Genomic_DNA"/>
</dbReference>
<evidence type="ECO:0000256" key="1">
    <source>
        <dbReference type="SAM" id="MobiDB-lite"/>
    </source>
</evidence>
<organism evidence="3 4">
    <name type="scientific">Letharia lupina</name>
    <dbReference type="NCBI Taxonomy" id="560253"/>
    <lineage>
        <taxon>Eukaryota</taxon>
        <taxon>Fungi</taxon>
        <taxon>Dikarya</taxon>
        <taxon>Ascomycota</taxon>
        <taxon>Pezizomycotina</taxon>
        <taxon>Lecanoromycetes</taxon>
        <taxon>OSLEUM clade</taxon>
        <taxon>Lecanoromycetidae</taxon>
        <taxon>Lecanorales</taxon>
        <taxon>Lecanorineae</taxon>
        <taxon>Parmeliaceae</taxon>
        <taxon>Letharia</taxon>
    </lineage>
</organism>
<accession>A0A8H6FL19</accession>
<keyword evidence="4" id="KW-1185">Reference proteome</keyword>
<dbReference type="RefSeq" id="XP_037157721.1">
    <property type="nucleotide sequence ID" value="XM_037295720.1"/>
</dbReference>
<evidence type="ECO:0000313" key="4">
    <source>
        <dbReference type="Proteomes" id="UP000593566"/>
    </source>
</evidence>
<dbReference type="Proteomes" id="UP000593566">
    <property type="component" value="Unassembled WGS sequence"/>
</dbReference>
<sequence length="516" mass="57330">MRCTVVALLSTAAFSLGALAHPSPPQPAAISSPLGKRYQSGWCGVHVTQYQKNEAGNSEYILDVTLYDALQDQVGAVTGLSAPGGSYQDIDSQLPYVFEVEVGANDQQPVMFMEFAAIMLTMNNISQRVTEGVSRTMETLPGNTNRELEVKSLAQNLTRELSSSLSLGVPRPIFDALYQSFSGAEFQSVMNQDIPLTMRARHSQAHQYLDQRTPSDGASGYKAHFAIENDPDEKDNKVEVTIDRANSVEPANSLSAGNAVADDPPHLLDGSKALAAITADKTEILGLSEVSYDIETMRTADERRKRSMYDRCISLEDLKRFSRKYRLHTPVPKDLDSLRSKDTARQQSRGLVEDAQLRAPGPSAPTVIASMASTISQVSADLRQQNLETEERDNHLLTKLHILKLIDEDVICHLKGVHKEDVFGFVLFALKEYCPQAILPLSPSCEEQERYPFDLLGVFTRHRFDGWHERLASSLRVLCIDYSVEKLQSHCETRPNRYHEHFGGLREVHGNPNAGE</sequence>
<evidence type="ECO:0000256" key="2">
    <source>
        <dbReference type="SAM" id="SignalP"/>
    </source>
</evidence>
<dbReference type="AlphaFoldDB" id="A0A8H6FL19"/>
<feature type="compositionally biased region" description="Basic and acidic residues" evidence="1">
    <location>
        <begin position="332"/>
        <end position="344"/>
    </location>
</feature>
<feature type="signal peptide" evidence="2">
    <location>
        <begin position="1"/>
        <end position="20"/>
    </location>
</feature>
<dbReference type="GeneID" id="59333213"/>